<name>A0AAE0A7C3_9ROSI</name>
<dbReference type="InterPro" id="IPR018289">
    <property type="entry name" value="MULE_transposase_dom"/>
</dbReference>
<keyword evidence="1" id="KW-1133">Transmembrane helix</keyword>
<accession>A0AAE0A7C3</accession>
<feature type="domain" description="MULE transposase" evidence="2">
    <location>
        <begin position="18"/>
        <end position="111"/>
    </location>
</feature>
<keyword evidence="4" id="KW-1185">Reference proteome</keyword>
<feature type="transmembrane region" description="Helical" evidence="1">
    <location>
        <begin position="90"/>
        <end position="109"/>
    </location>
</feature>
<dbReference type="PANTHER" id="PTHR31973">
    <property type="entry name" value="POLYPROTEIN, PUTATIVE-RELATED"/>
    <property type="match status" value="1"/>
</dbReference>
<evidence type="ECO:0000259" key="2">
    <source>
        <dbReference type="Pfam" id="PF10551"/>
    </source>
</evidence>
<keyword evidence="1" id="KW-0472">Membrane</keyword>
<keyword evidence="1" id="KW-0812">Transmembrane</keyword>
<proteinExistence type="predicted"/>
<reference evidence="3" key="1">
    <citation type="journal article" date="2023" name="Plant J.">
        <title>Genome sequences and population genomics provide insights into the demographic history, inbreeding, and mutation load of two 'living fossil' tree species of Dipteronia.</title>
        <authorList>
            <person name="Feng Y."/>
            <person name="Comes H.P."/>
            <person name="Chen J."/>
            <person name="Zhu S."/>
            <person name="Lu R."/>
            <person name="Zhang X."/>
            <person name="Li P."/>
            <person name="Qiu J."/>
            <person name="Olsen K.M."/>
            <person name="Qiu Y."/>
        </authorList>
    </citation>
    <scope>NUCLEOTIDE SEQUENCE</scope>
    <source>
        <strain evidence="3">NBL</strain>
    </source>
</reference>
<evidence type="ECO:0000313" key="4">
    <source>
        <dbReference type="Proteomes" id="UP001281410"/>
    </source>
</evidence>
<gene>
    <name evidence="3" type="ORF">Dsin_018729</name>
</gene>
<dbReference type="Pfam" id="PF10551">
    <property type="entry name" value="MULE"/>
    <property type="match status" value="1"/>
</dbReference>
<evidence type="ECO:0000313" key="3">
    <source>
        <dbReference type="EMBL" id="KAK3204683.1"/>
    </source>
</evidence>
<evidence type="ECO:0000256" key="1">
    <source>
        <dbReference type="SAM" id="Phobius"/>
    </source>
</evidence>
<comment type="caution">
    <text evidence="3">The sequence shown here is derived from an EMBL/GenBank/DDBJ whole genome shotgun (WGS) entry which is preliminary data.</text>
</comment>
<dbReference type="AlphaFoldDB" id="A0AAE0A7C3"/>
<dbReference type="PANTHER" id="PTHR31973:SF187">
    <property type="entry name" value="MUTATOR TRANSPOSASE MUDRA PROTEIN"/>
    <property type="match status" value="1"/>
</dbReference>
<protein>
    <recommendedName>
        <fullName evidence="2">MULE transposase domain-containing protein</fullName>
    </recommendedName>
</protein>
<dbReference type="Proteomes" id="UP001281410">
    <property type="component" value="Unassembled WGS sequence"/>
</dbReference>
<sequence>MVLGASIRGFQRCMRHMIAVNGTFLKGRCRGTMFEATTQYDNEQAYSIAFGYGDSENNASWEWFLDCLKGALGQIEDLVFLSDRHESIEAGIASVFPYATYTICAWHFFENIRKRFHRKDVAPIMFATMKSY</sequence>
<dbReference type="EMBL" id="JANJYJ010000006">
    <property type="protein sequence ID" value="KAK3204683.1"/>
    <property type="molecule type" value="Genomic_DNA"/>
</dbReference>
<organism evidence="3 4">
    <name type="scientific">Dipteronia sinensis</name>
    <dbReference type="NCBI Taxonomy" id="43782"/>
    <lineage>
        <taxon>Eukaryota</taxon>
        <taxon>Viridiplantae</taxon>
        <taxon>Streptophyta</taxon>
        <taxon>Embryophyta</taxon>
        <taxon>Tracheophyta</taxon>
        <taxon>Spermatophyta</taxon>
        <taxon>Magnoliopsida</taxon>
        <taxon>eudicotyledons</taxon>
        <taxon>Gunneridae</taxon>
        <taxon>Pentapetalae</taxon>
        <taxon>rosids</taxon>
        <taxon>malvids</taxon>
        <taxon>Sapindales</taxon>
        <taxon>Sapindaceae</taxon>
        <taxon>Hippocastanoideae</taxon>
        <taxon>Acereae</taxon>
        <taxon>Dipteronia</taxon>
    </lineage>
</organism>